<comment type="similarity">
    <text evidence="2">Belongs to the autoinducer-2 exporter (AI-2E) (TC 2.A.86) family.</text>
</comment>
<evidence type="ECO:0000256" key="1">
    <source>
        <dbReference type="ARBA" id="ARBA00004651"/>
    </source>
</evidence>
<evidence type="ECO:0000256" key="6">
    <source>
        <dbReference type="ARBA" id="ARBA00022989"/>
    </source>
</evidence>
<dbReference type="InterPro" id="IPR002549">
    <property type="entry name" value="AI-2E-like"/>
</dbReference>
<feature type="transmembrane region" description="Helical" evidence="8">
    <location>
        <begin position="72"/>
        <end position="98"/>
    </location>
</feature>
<keyword evidence="4" id="KW-1003">Cell membrane</keyword>
<feature type="transmembrane region" description="Helical" evidence="8">
    <location>
        <begin position="14"/>
        <end position="36"/>
    </location>
</feature>
<dbReference type="InterPro" id="IPR014227">
    <property type="entry name" value="YtvI-like"/>
</dbReference>
<dbReference type="EMBL" id="DVFO01000026">
    <property type="protein sequence ID" value="HIQ60544.1"/>
    <property type="molecule type" value="Genomic_DNA"/>
</dbReference>
<evidence type="ECO:0000256" key="4">
    <source>
        <dbReference type="ARBA" id="ARBA00022475"/>
    </source>
</evidence>
<feature type="transmembrane region" description="Helical" evidence="8">
    <location>
        <begin position="42"/>
        <end position="60"/>
    </location>
</feature>
<protein>
    <submittedName>
        <fullName evidence="9">Sporulation integral membrane protein YtvI</fullName>
    </submittedName>
</protein>
<keyword evidence="7 8" id="KW-0472">Membrane</keyword>
<accession>A0A9D1CHF0</accession>
<evidence type="ECO:0000256" key="7">
    <source>
        <dbReference type="ARBA" id="ARBA00023136"/>
    </source>
</evidence>
<dbReference type="NCBIfam" id="TIGR02872">
    <property type="entry name" value="spore_ytvI"/>
    <property type="match status" value="1"/>
</dbReference>
<name>A0A9D1CHF0_9FIRM</name>
<evidence type="ECO:0000256" key="2">
    <source>
        <dbReference type="ARBA" id="ARBA00009773"/>
    </source>
</evidence>
<feature type="transmembrane region" description="Helical" evidence="8">
    <location>
        <begin position="257"/>
        <end position="284"/>
    </location>
</feature>
<dbReference type="GO" id="GO:0055085">
    <property type="term" value="P:transmembrane transport"/>
    <property type="evidence" value="ECO:0007669"/>
    <property type="project" value="TreeGrafter"/>
</dbReference>
<dbReference type="Proteomes" id="UP000886879">
    <property type="component" value="Unassembled WGS sequence"/>
</dbReference>
<comment type="subcellular location">
    <subcellularLocation>
        <location evidence="1">Cell membrane</location>
        <topology evidence="1">Multi-pass membrane protein</topology>
    </subcellularLocation>
</comment>
<feature type="transmembrane region" description="Helical" evidence="8">
    <location>
        <begin position="291"/>
        <end position="311"/>
    </location>
</feature>
<feature type="transmembrane region" description="Helical" evidence="8">
    <location>
        <begin position="331"/>
        <end position="356"/>
    </location>
</feature>
<keyword evidence="3" id="KW-0813">Transport</keyword>
<evidence type="ECO:0000256" key="5">
    <source>
        <dbReference type="ARBA" id="ARBA00022692"/>
    </source>
</evidence>
<evidence type="ECO:0000256" key="8">
    <source>
        <dbReference type="SAM" id="Phobius"/>
    </source>
</evidence>
<evidence type="ECO:0000313" key="10">
    <source>
        <dbReference type="Proteomes" id="UP000886879"/>
    </source>
</evidence>
<dbReference type="Pfam" id="PF01594">
    <property type="entry name" value="AI-2E_transport"/>
    <property type="match status" value="1"/>
</dbReference>
<sequence>MEPIQLTWKQRGELWLRLGVRAVLLVLALLALRFGVLPLLSWLSPFVLALVLSWMLNPLVRWLQKKLSISRGIITMTLLIVVFGLVGGVLWALTWMAVDQVQALFQNWGGIVDSVLTNLDEVVDWLGGFGDLLPGGAYNAGERLAQLVETWVRDIDVSGWLKVVADRAPSLVGQVSSFVVATIVFLMATYFITADYPRLRFFITDRVPAPARSFCGEVRRIFMEAFGGYLKSQLIISFVVFLILSLGFFFIGQSYGLLLALGFAVLDFIPIIGSGTIMVPWAVVDIITGNYTHAAQLMIIWGIIALFRRLGEPKILGDQTGLSPILSLVGIYVGMLLGGVLGMIVGPLLLLVFINLTKLGIFSPVMADLSAAASDVAAILKSGHRK</sequence>
<dbReference type="PANTHER" id="PTHR21716:SF53">
    <property type="entry name" value="PERMEASE PERM-RELATED"/>
    <property type="match status" value="1"/>
</dbReference>
<proteinExistence type="inferred from homology"/>
<reference evidence="9" key="1">
    <citation type="submission" date="2020-10" db="EMBL/GenBank/DDBJ databases">
        <authorList>
            <person name="Gilroy R."/>
        </authorList>
    </citation>
    <scope>NUCLEOTIDE SEQUENCE</scope>
    <source>
        <strain evidence="9">ChiGjej2B2-12916</strain>
    </source>
</reference>
<gene>
    <name evidence="9" type="primary">ytvI</name>
    <name evidence="9" type="ORF">IAD31_02985</name>
</gene>
<dbReference type="AlphaFoldDB" id="A0A9D1CHF0"/>
<evidence type="ECO:0000256" key="3">
    <source>
        <dbReference type="ARBA" id="ARBA00022448"/>
    </source>
</evidence>
<evidence type="ECO:0000313" key="9">
    <source>
        <dbReference type="EMBL" id="HIQ60544.1"/>
    </source>
</evidence>
<comment type="caution">
    <text evidence="9">The sequence shown here is derived from an EMBL/GenBank/DDBJ whole genome shotgun (WGS) entry which is preliminary data.</text>
</comment>
<dbReference type="PANTHER" id="PTHR21716">
    <property type="entry name" value="TRANSMEMBRANE PROTEIN"/>
    <property type="match status" value="1"/>
</dbReference>
<keyword evidence="6 8" id="KW-1133">Transmembrane helix</keyword>
<keyword evidence="5 8" id="KW-0812">Transmembrane</keyword>
<feature type="transmembrane region" description="Helical" evidence="8">
    <location>
        <begin position="171"/>
        <end position="192"/>
    </location>
</feature>
<feature type="transmembrane region" description="Helical" evidence="8">
    <location>
        <begin position="229"/>
        <end position="251"/>
    </location>
</feature>
<organism evidence="9 10">
    <name type="scientific">Candidatus Enterenecus faecium</name>
    <dbReference type="NCBI Taxonomy" id="2840780"/>
    <lineage>
        <taxon>Bacteria</taxon>
        <taxon>Bacillati</taxon>
        <taxon>Bacillota</taxon>
        <taxon>Clostridia</taxon>
        <taxon>Eubacteriales</taxon>
        <taxon>Candidatus Enterenecus</taxon>
    </lineage>
</organism>
<reference evidence="9" key="2">
    <citation type="journal article" date="2021" name="PeerJ">
        <title>Extensive microbial diversity within the chicken gut microbiome revealed by metagenomics and culture.</title>
        <authorList>
            <person name="Gilroy R."/>
            <person name="Ravi A."/>
            <person name="Getino M."/>
            <person name="Pursley I."/>
            <person name="Horton D.L."/>
            <person name="Alikhan N.F."/>
            <person name="Baker D."/>
            <person name="Gharbi K."/>
            <person name="Hall N."/>
            <person name="Watson M."/>
            <person name="Adriaenssens E.M."/>
            <person name="Foster-Nyarko E."/>
            <person name="Jarju S."/>
            <person name="Secka A."/>
            <person name="Antonio M."/>
            <person name="Oren A."/>
            <person name="Chaudhuri R.R."/>
            <person name="La Ragione R."/>
            <person name="Hildebrand F."/>
            <person name="Pallen M.J."/>
        </authorList>
    </citation>
    <scope>NUCLEOTIDE SEQUENCE</scope>
    <source>
        <strain evidence="9">ChiGjej2B2-12916</strain>
    </source>
</reference>
<dbReference type="GO" id="GO:0005886">
    <property type="term" value="C:plasma membrane"/>
    <property type="evidence" value="ECO:0007669"/>
    <property type="project" value="UniProtKB-SubCell"/>
</dbReference>